<keyword evidence="4" id="KW-0687">Ribonucleoprotein</keyword>
<organism evidence="6">
    <name type="scientific">marine metagenome</name>
    <dbReference type="NCBI Taxonomy" id="408172"/>
    <lineage>
        <taxon>unclassified sequences</taxon>
        <taxon>metagenomes</taxon>
        <taxon>ecological metagenomes</taxon>
    </lineage>
</organism>
<dbReference type="NCBIfam" id="TIGR03654">
    <property type="entry name" value="L6_bact"/>
    <property type="match status" value="1"/>
</dbReference>
<dbReference type="PIRSF" id="PIRSF002162">
    <property type="entry name" value="Ribosomal_L6"/>
    <property type="match status" value="1"/>
</dbReference>
<keyword evidence="2" id="KW-0694">RNA-binding</keyword>
<dbReference type="EMBL" id="UINC01085517">
    <property type="protein sequence ID" value="SVC33147.1"/>
    <property type="molecule type" value="Genomic_DNA"/>
</dbReference>
<proteinExistence type="predicted"/>
<keyword evidence="3" id="KW-0689">Ribosomal protein</keyword>
<dbReference type="PANTHER" id="PTHR11655:SF14">
    <property type="entry name" value="LARGE RIBOSOMAL SUBUNIT PROTEIN UL6M"/>
    <property type="match status" value="1"/>
</dbReference>
<gene>
    <name evidence="6" type="ORF">METZ01_LOCUS286001</name>
</gene>
<dbReference type="PANTHER" id="PTHR11655">
    <property type="entry name" value="60S/50S RIBOSOMAL PROTEIN L6/L9"/>
    <property type="match status" value="1"/>
</dbReference>
<dbReference type="AlphaFoldDB" id="A0A382LDD7"/>
<dbReference type="GO" id="GO:0003735">
    <property type="term" value="F:structural constituent of ribosome"/>
    <property type="evidence" value="ECO:0007669"/>
    <property type="project" value="InterPro"/>
</dbReference>
<dbReference type="InterPro" id="IPR020040">
    <property type="entry name" value="Ribosomal_uL6_a/b-dom"/>
</dbReference>
<dbReference type="GO" id="GO:0002181">
    <property type="term" value="P:cytoplasmic translation"/>
    <property type="evidence" value="ECO:0007669"/>
    <property type="project" value="TreeGrafter"/>
</dbReference>
<dbReference type="InterPro" id="IPR036789">
    <property type="entry name" value="Ribosomal_uL6-like_a/b-dom_sf"/>
</dbReference>
<evidence type="ECO:0000256" key="2">
    <source>
        <dbReference type="ARBA" id="ARBA00022884"/>
    </source>
</evidence>
<evidence type="ECO:0000256" key="4">
    <source>
        <dbReference type="ARBA" id="ARBA00023274"/>
    </source>
</evidence>
<keyword evidence="1" id="KW-0699">rRNA-binding</keyword>
<dbReference type="Pfam" id="PF00347">
    <property type="entry name" value="Ribosomal_L6"/>
    <property type="match status" value="2"/>
</dbReference>
<feature type="domain" description="Large ribosomal subunit protein uL6 alpha-beta" evidence="5">
    <location>
        <begin position="90"/>
        <end position="164"/>
    </location>
</feature>
<dbReference type="GO" id="GO:0019843">
    <property type="term" value="F:rRNA binding"/>
    <property type="evidence" value="ECO:0007669"/>
    <property type="project" value="UniProtKB-KW"/>
</dbReference>
<reference evidence="6" key="1">
    <citation type="submission" date="2018-05" db="EMBL/GenBank/DDBJ databases">
        <authorList>
            <person name="Lanie J.A."/>
            <person name="Ng W.-L."/>
            <person name="Kazmierczak K.M."/>
            <person name="Andrzejewski T.M."/>
            <person name="Davidsen T.M."/>
            <person name="Wayne K.J."/>
            <person name="Tettelin H."/>
            <person name="Glass J.I."/>
            <person name="Rusch D."/>
            <person name="Podicherti R."/>
            <person name="Tsui H.-C.T."/>
            <person name="Winkler M.E."/>
        </authorList>
    </citation>
    <scope>NUCLEOTIDE SEQUENCE</scope>
</reference>
<dbReference type="GO" id="GO:1990904">
    <property type="term" value="C:ribonucleoprotein complex"/>
    <property type="evidence" value="ECO:0007669"/>
    <property type="project" value="UniProtKB-KW"/>
</dbReference>
<dbReference type="PRINTS" id="PR00059">
    <property type="entry name" value="RIBOSOMALL6"/>
</dbReference>
<dbReference type="Gene3D" id="3.90.930.12">
    <property type="entry name" value="Ribosomal protein L6, alpha-beta domain"/>
    <property type="match status" value="2"/>
</dbReference>
<evidence type="ECO:0000256" key="1">
    <source>
        <dbReference type="ARBA" id="ARBA00022730"/>
    </source>
</evidence>
<dbReference type="InterPro" id="IPR000702">
    <property type="entry name" value="Ribosomal_uL6-like"/>
</dbReference>
<evidence type="ECO:0000256" key="3">
    <source>
        <dbReference type="ARBA" id="ARBA00022980"/>
    </source>
</evidence>
<sequence>VSRIGQAPINVPDGIEIKLDGITVMVKGKAGELSRTFPASMKIDFTDGVLSVTRSNDEPDQRALHGLTRSLLNNMVIGCSDGFSKRLELIGTGYRVQQKGGGLEVNVGYSHPIDIQPIGNNKLTADGQTFIVVSGPSKEDVGDQAARIRKVRKPNPYTGKGIKYSDEVIRRKAGKTAVGTGV</sequence>
<protein>
    <recommendedName>
        <fullName evidence="5">Large ribosomal subunit protein uL6 alpha-beta domain-containing protein</fullName>
    </recommendedName>
</protein>
<accession>A0A382LDD7</accession>
<dbReference type="FunFam" id="3.90.930.12:FF:000002">
    <property type="entry name" value="50S ribosomal protein L6"/>
    <property type="match status" value="1"/>
</dbReference>
<dbReference type="InterPro" id="IPR019906">
    <property type="entry name" value="Ribosomal_uL6_bac-type"/>
</dbReference>
<evidence type="ECO:0000259" key="5">
    <source>
        <dbReference type="Pfam" id="PF00347"/>
    </source>
</evidence>
<evidence type="ECO:0000313" key="6">
    <source>
        <dbReference type="EMBL" id="SVC33147.1"/>
    </source>
</evidence>
<name>A0A382LDD7_9ZZZZ</name>
<feature type="non-terminal residue" evidence="6">
    <location>
        <position position="1"/>
    </location>
</feature>
<dbReference type="GO" id="GO:0005840">
    <property type="term" value="C:ribosome"/>
    <property type="evidence" value="ECO:0007669"/>
    <property type="project" value="UniProtKB-KW"/>
</dbReference>
<feature type="domain" description="Large ribosomal subunit protein uL6 alpha-beta" evidence="5">
    <location>
        <begin position="11"/>
        <end position="82"/>
    </location>
</feature>
<dbReference type="SUPFAM" id="SSF56053">
    <property type="entry name" value="Ribosomal protein L6"/>
    <property type="match status" value="2"/>
</dbReference>